<accession>A0A848CBU7</accession>
<proteinExistence type="predicted"/>
<dbReference type="EMBL" id="JABAFY010000037">
    <property type="protein sequence ID" value="NME52712.1"/>
    <property type="molecule type" value="Genomic_DNA"/>
</dbReference>
<reference evidence="1 2" key="1">
    <citation type="submission" date="2020-04" db="EMBL/GenBank/DDBJ databases">
        <authorList>
            <person name="Hitch T.C.A."/>
            <person name="Wylensek D."/>
            <person name="Clavel T."/>
        </authorList>
    </citation>
    <scope>NUCLEOTIDE SEQUENCE [LARGE SCALE GENOMIC DNA]</scope>
    <source>
        <strain evidence="1 2">PG-251-APC-1</strain>
    </source>
</reference>
<name>A0A848CBU7_9BACT</name>
<comment type="caution">
    <text evidence="1">The sequence shown here is derived from an EMBL/GenBank/DDBJ whole genome shotgun (WGS) entry which is preliminary data.</text>
</comment>
<gene>
    <name evidence="1" type="ORF">HF854_09330</name>
</gene>
<evidence type="ECO:0000313" key="1">
    <source>
        <dbReference type="EMBL" id="NME52712.1"/>
    </source>
</evidence>
<dbReference type="RefSeq" id="WP_168936035.1">
    <property type="nucleotide sequence ID" value="NZ_JABAFY010000037.1"/>
</dbReference>
<dbReference type="Proteomes" id="UP000522333">
    <property type="component" value="Unassembled WGS sequence"/>
</dbReference>
<protein>
    <submittedName>
        <fullName evidence="1">Uncharacterized protein</fullName>
    </submittedName>
</protein>
<evidence type="ECO:0000313" key="2">
    <source>
        <dbReference type="Proteomes" id="UP000522333"/>
    </source>
</evidence>
<dbReference type="AlphaFoldDB" id="A0A848CBU7"/>
<sequence length="118" mass="12881">MITKTGRAFVESCGHMEKDAWLADVLSARMLRGVGKFLRTSNIPVKALYHGAKAVGKDTGRFARAGARGVERAGDAIRKYPVRAAYLGIPAMYGAGRIQADLDRHLNNINPSNPYMYA</sequence>
<organism evidence="1 2">
    <name type="scientific">Desulfovibrio piger</name>
    <dbReference type="NCBI Taxonomy" id="901"/>
    <lineage>
        <taxon>Bacteria</taxon>
        <taxon>Pseudomonadati</taxon>
        <taxon>Thermodesulfobacteriota</taxon>
        <taxon>Desulfovibrionia</taxon>
        <taxon>Desulfovibrionales</taxon>
        <taxon>Desulfovibrionaceae</taxon>
        <taxon>Desulfovibrio</taxon>
    </lineage>
</organism>